<keyword evidence="4 5" id="KW-0472">Membrane</keyword>
<dbReference type="InterPro" id="IPR051533">
    <property type="entry name" value="WaaL-like"/>
</dbReference>
<comment type="subcellular location">
    <subcellularLocation>
        <location evidence="1">Membrane</location>
        <topology evidence="1">Multi-pass membrane protein</topology>
    </subcellularLocation>
</comment>
<dbReference type="EMBL" id="JBHSTQ010000003">
    <property type="protein sequence ID" value="MFC6385813.1"/>
    <property type="molecule type" value="Genomic_DNA"/>
</dbReference>
<dbReference type="PANTHER" id="PTHR37422:SF23">
    <property type="entry name" value="TEICHURONIC ACID BIOSYNTHESIS PROTEIN TUAE"/>
    <property type="match status" value="1"/>
</dbReference>
<feature type="transmembrane region" description="Helical" evidence="5">
    <location>
        <begin position="18"/>
        <end position="37"/>
    </location>
</feature>
<gene>
    <name evidence="7" type="ORF">ACFP7A_04295</name>
</gene>
<keyword evidence="2 5" id="KW-0812">Transmembrane</keyword>
<dbReference type="Proteomes" id="UP001596267">
    <property type="component" value="Unassembled WGS sequence"/>
</dbReference>
<feature type="transmembrane region" description="Helical" evidence="5">
    <location>
        <begin position="466"/>
        <end position="484"/>
    </location>
</feature>
<feature type="transmembrane region" description="Helical" evidence="5">
    <location>
        <begin position="43"/>
        <end position="61"/>
    </location>
</feature>
<evidence type="ECO:0000256" key="1">
    <source>
        <dbReference type="ARBA" id="ARBA00004141"/>
    </source>
</evidence>
<feature type="transmembrane region" description="Helical" evidence="5">
    <location>
        <begin position="192"/>
        <end position="210"/>
    </location>
</feature>
<feature type="domain" description="O-antigen ligase-related" evidence="6">
    <location>
        <begin position="271"/>
        <end position="411"/>
    </location>
</feature>
<feature type="transmembrane region" description="Helical" evidence="5">
    <location>
        <begin position="68"/>
        <end position="86"/>
    </location>
</feature>
<evidence type="ECO:0000313" key="7">
    <source>
        <dbReference type="EMBL" id="MFC6385813.1"/>
    </source>
</evidence>
<feature type="transmembrane region" description="Helical" evidence="5">
    <location>
        <begin position="408"/>
        <end position="429"/>
    </location>
</feature>
<keyword evidence="3 5" id="KW-1133">Transmembrane helix</keyword>
<feature type="transmembrane region" description="Helical" evidence="5">
    <location>
        <begin position="240"/>
        <end position="257"/>
    </location>
</feature>
<feature type="transmembrane region" description="Helical" evidence="5">
    <location>
        <begin position="264"/>
        <end position="279"/>
    </location>
</feature>
<feature type="transmembrane region" description="Helical" evidence="5">
    <location>
        <begin position="285"/>
        <end position="302"/>
    </location>
</feature>
<sequence length="499" mass="56058">MTATLWTLNRQQMDRRSVLYTSMMISLFTAGLIGIYWMSNLWLQWALLMGWTWLVILAALLSKEWLTLPVFHLSLMYVLIGSTFLNQALLSISVGFFTIFIYRVFLIGCFVLFLIRAVHSGGFSKEWQRMPIKGSIYFLMIWLAYGAVSLIWSWSVVEGLNYWFLFGIGILFLLMAVFTFTQVDHLLMVHKIWLLMSTLLLLLGLINHFGQIQLPTSTLYGGPTYKQAYPTAVFTNQNDFATLLAISCFFYLAACRYAKKRWQYAMHLALAGCSVWLIYLTESRASLLGIAAGIVFYFFLLLPKVYKKGALIGGACIGACGLLFLSAKLLAKLQGLFPGKMVYSVNDTPSSNAVRVHLLQSGWQYLTDSFGVGVGAGNLPVYLKYRPLLNTNHIFEIHNWLAEITGNFGLLFGAGYLAMYCALFISLYKSYGRALDEKTKLLLETCMTAQIALLVSSISPSSVSNLYFHWVFLGFVLCTVSVLGGTRQEIVQSGVARAK</sequence>
<protein>
    <submittedName>
        <fullName evidence="7">O-antigen ligase family protein</fullName>
    </submittedName>
</protein>
<dbReference type="InterPro" id="IPR007016">
    <property type="entry name" value="O-antigen_ligase-rel_domated"/>
</dbReference>
<accession>A0ABW1WC50</accession>
<evidence type="ECO:0000256" key="3">
    <source>
        <dbReference type="ARBA" id="ARBA00022989"/>
    </source>
</evidence>
<reference evidence="8" key="1">
    <citation type="journal article" date="2019" name="Int. J. Syst. Evol. Microbiol.">
        <title>The Global Catalogue of Microorganisms (GCM) 10K type strain sequencing project: providing services to taxonomists for standard genome sequencing and annotation.</title>
        <authorList>
            <consortium name="The Broad Institute Genomics Platform"/>
            <consortium name="The Broad Institute Genome Sequencing Center for Infectious Disease"/>
            <person name="Wu L."/>
            <person name="Ma J."/>
        </authorList>
    </citation>
    <scope>NUCLEOTIDE SEQUENCE [LARGE SCALE GENOMIC DNA]</scope>
    <source>
        <strain evidence="8">CCUG 42001</strain>
    </source>
</reference>
<evidence type="ECO:0000313" key="8">
    <source>
        <dbReference type="Proteomes" id="UP001596267"/>
    </source>
</evidence>
<dbReference type="PANTHER" id="PTHR37422">
    <property type="entry name" value="TEICHURONIC ACID BIOSYNTHESIS PROTEIN TUAE"/>
    <property type="match status" value="1"/>
</dbReference>
<comment type="caution">
    <text evidence="7">The sequence shown here is derived from an EMBL/GenBank/DDBJ whole genome shotgun (WGS) entry which is preliminary data.</text>
</comment>
<keyword evidence="8" id="KW-1185">Reference proteome</keyword>
<feature type="transmembrane region" description="Helical" evidence="5">
    <location>
        <begin position="309"/>
        <end position="331"/>
    </location>
</feature>
<evidence type="ECO:0000259" key="6">
    <source>
        <dbReference type="Pfam" id="PF04932"/>
    </source>
</evidence>
<evidence type="ECO:0000256" key="4">
    <source>
        <dbReference type="ARBA" id="ARBA00023136"/>
    </source>
</evidence>
<proteinExistence type="predicted"/>
<organism evidence="7 8">
    <name type="scientific">Sporolactobacillus kofuensis</name>
    <dbReference type="NCBI Taxonomy" id="269672"/>
    <lineage>
        <taxon>Bacteria</taxon>
        <taxon>Bacillati</taxon>
        <taxon>Bacillota</taxon>
        <taxon>Bacilli</taxon>
        <taxon>Bacillales</taxon>
        <taxon>Sporolactobacillaceae</taxon>
        <taxon>Sporolactobacillus</taxon>
    </lineage>
</organism>
<dbReference type="Pfam" id="PF04932">
    <property type="entry name" value="Wzy_C"/>
    <property type="match status" value="1"/>
</dbReference>
<evidence type="ECO:0000256" key="5">
    <source>
        <dbReference type="SAM" id="Phobius"/>
    </source>
</evidence>
<feature type="transmembrane region" description="Helical" evidence="5">
    <location>
        <begin position="160"/>
        <end position="180"/>
    </location>
</feature>
<name>A0ABW1WC50_9BACL</name>
<evidence type="ECO:0000256" key="2">
    <source>
        <dbReference type="ARBA" id="ARBA00022692"/>
    </source>
</evidence>
<dbReference type="NCBIfam" id="NF047675">
    <property type="entry name" value="TeichurnBiosyTuaE"/>
    <property type="match status" value="1"/>
</dbReference>
<dbReference type="GO" id="GO:0016874">
    <property type="term" value="F:ligase activity"/>
    <property type="evidence" value="ECO:0007669"/>
    <property type="project" value="UniProtKB-KW"/>
</dbReference>
<feature type="transmembrane region" description="Helical" evidence="5">
    <location>
        <begin position="136"/>
        <end position="154"/>
    </location>
</feature>
<keyword evidence="7" id="KW-0436">Ligase</keyword>
<dbReference type="RefSeq" id="WP_253052591.1">
    <property type="nucleotide sequence ID" value="NZ_JAMXWN010000002.1"/>
</dbReference>
<feature type="transmembrane region" description="Helical" evidence="5">
    <location>
        <begin position="92"/>
        <end position="115"/>
    </location>
</feature>